<evidence type="ECO:0000259" key="3">
    <source>
        <dbReference type="PROSITE" id="PS51782"/>
    </source>
</evidence>
<dbReference type="Gene3D" id="3.10.350.10">
    <property type="entry name" value="LysM domain"/>
    <property type="match status" value="1"/>
</dbReference>
<dbReference type="InterPro" id="IPR023346">
    <property type="entry name" value="Lysozyme-like_dom_sf"/>
</dbReference>
<evidence type="ECO:0000256" key="1">
    <source>
        <dbReference type="ARBA" id="ARBA00010830"/>
    </source>
</evidence>
<dbReference type="EMBL" id="JBHMAS010000021">
    <property type="protein sequence ID" value="MFB9780229.1"/>
    <property type="molecule type" value="Genomic_DNA"/>
</dbReference>
<evidence type="ECO:0000313" key="4">
    <source>
        <dbReference type="EMBL" id="MFB9780229.1"/>
    </source>
</evidence>
<feature type="domain" description="LysM" evidence="3">
    <location>
        <begin position="280"/>
        <end position="325"/>
    </location>
</feature>
<proteinExistence type="inferred from homology"/>
<dbReference type="SUPFAM" id="SSF54106">
    <property type="entry name" value="LysM domain"/>
    <property type="match status" value="1"/>
</dbReference>
<organism evidence="4 5">
    <name type="scientific">Rhodococcus baikonurensis</name>
    <dbReference type="NCBI Taxonomy" id="172041"/>
    <lineage>
        <taxon>Bacteria</taxon>
        <taxon>Bacillati</taxon>
        <taxon>Actinomycetota</taxon>
        <taxon>Actinomycetes</taxon>
        <taxon>Mycobacteriales</taxon>
        <taxon>Nocardiaceae</taxon>
        <taxon>Rhodococcus</taxon>
        <taxon>Rhodococcus erythropolis group</taxon>
    </lineage>
</organism>
<dbReference type="PANTHER" id="PTHR21666">
    <property type="entry name" value="PEPTIDASE-RELATED"/>
    <property type="match status" value="1"/>
</dbReference>
<keyword evidence="5" id="KW-1185">Reference proteome</keyword>
<gene>
    <name evidence="4" type="ORF">ACFFQ6_11095</name>
</gene>
<dbReference type="InterPro" id="IPR050570">
    <property type="entry name" value="Cell_wall_metabolism_enzyme"/>
</dbReference>
<dbReference type="CDD" id="cd00118">
    <property type="entry name" value="LysM"/>
    <property type="match status" value="1"/>
</dbReference>
<dbReference type="Gene3D" id="1.10.530.10">
    <property type="match status" value="1"/>
</dbReference>
<dbReference type="Pfam" id="PF01551">
    <property type="entry name" value="Peptidase_M23"/>
    <property type="match status" value="1"/>
</dbReference>
<dbReference type="InterPro" id="IPR016047">
    <property type="entry name" value="M23ase_b-sheet_dom"/>
</dbReference>
<dbReference type="Pfam" id="PF06737">
    <property type="entry name" value="Transglycosylas"/>
    <property type="match status" value="1"/>
</dbReference>
<protein>
    <submittedName>
        <fullName evidence="4">Transglycosylase family protein</fullName>
    </submittedName>
</protein>
<reference evidence="4 5" key="1">
    <citation type="submission" date="2024-09" db="EMBL/GenBank/DDBJ databases">
        <authorList>
            <person name="Sun Q."/>
            <person name="Mori K."/>
        </authorList>
    </citation>
    <scope>NUCLEOTIDE SEQUENCE [LARGE SCALE GENOMIC DNA]</scope>
    <source>
        <strain evidence="4 5">JCM 11411</strain>
    </source>
</reference>
<dbReference type="Gene3D" id="2.70.70.10">
    <property type="entry name" value="Glucose Permease (Domain IIA)"/>
    <property type="match status" value="1"/>
</dbReference>
<comment type="similarity">
    <text evidence="1">Belongs to the transglycosylase family. Rpf subfamily.</text>
</comment>
<evidence type="ECO:0000256" key="2">
    <source>
        <dbReference type="ARBA" id="ARBA00022801"/>
    </source>
</evidence>
<dbReference type="RefSeq" id="WP_378374518.1">
    <property type="nucleotide sequence ID" value="NZ_JBHMAS010000021.1"/>
</dbReference>
<dbReference type="PROSITE" id="PS51782">
    <property type="entry name" value="LYSM"/>
    <property type="match status" value="1"/>
</dbReference>
<dbReference type="CDD" id="cd12797">
    <property type="entry name" value="M23_peptidase"/>
    <property type="match status" value="1"/>
</dbReference>
<evidence type="ECO:0000313" key="5">
    <source>
        <dbReference type="Proteomes" id="UP001589587"/>
    </source>
</evidence>
<dbReference type="PANTHER" id="PTHR21666:SF270">
    <property type="entry name" value="MUREIN HYDROLASE ACTIVATOR ENVC"/>
    <property type="match status" value="1"/>
</dbReference>
<keyword evidence="2" id="KW-0378">Hydrolase</keyword>
<dbReference type="SUPFAM" id="SSF53955">
    <property type="entry name" value="Lysozyme-like"/>
    <property type="match status" value="1"/>
</dbReference>
<sequence length="325" mass="33735">MGNHRRNNRSHTARFVTIAAGAGALTVAGAIVDTGVASAHDWSQVAMCESSGDWNINTGNGFYGGLQFTQSTWDAYKPEGAPARADMASVADQVAAAETTLSAQGIGAWPVCGAYLGWGGTTPDSSTRTPSTEESAEALQMAPAAPQADNICRWEWPVDGIISQGFHPGHDGTDFAVDVGTVLHAPTSGSISVAGPYDPGGYGTYIQMEADTGEQIQMGHLSETWVSEGDHVEVGDKIGATGNTGSSTGPHLHLRIHNNDAVDPVGFLKSAGACDTAAGDAVTVSAGDTLSDLASAKGFRWQDVWAANAWIADPDRIFVGDVIKF</sequence>
<dbReference type="InterPro" id="IPR011055">
    <property type="entry name" value="Dup_hybrid_motif"/>
</dbReference>
<dbReference type="InterPro" id="IPR010618">
    <property type="entry name" value="RPF"/>
</dbReference>
<accession>A0ABV5XEH2</accession>
<dbReference type="Proteomes" id="UP001589587">
    <property type="component" value="Unassembled WGS sequence"/>
</dbReference>
<dbReference type="SUPFAM" id="SSF51261">
    <property type="entry name" value="Duplicated hybrid motif"/>
    <property type="match status" value="1"/>
</dbReference>
<comment type="caution">
    <text evidence="4">The sequence shown here is derived from an EMBL/GenBank/DDBJ whole genome shotgun (WGS) entry which is preliminary data.</text>
</comment>
<dbReference type="InterPro" id="IPR018392">
    <property type="entry name" value="LysM"/>
</dbReference>
<name>A0ABV5XEH2_9NOCA</name>
<dbReference type="Pfam" id="PF01476">
    <property type="entry name" value="LysM"/>
    <property type="match status" value="1"/>
</dbReference>
<dbReference type="CDD" id="cd13925">
    <property type="entry name" value="RPF"/>
    <property type="match status" value="1"/>
</dbReference>
<dbReference type="InterPro" id="IPR036779">
    <property type="entry name" value="LysM_dom_sf"/>
</dbReference>